<keyword evidence="1" id="KW-1133">Transmembrane helix</keyword>
<reference evidence="3" key="2">
    <citation type="submission" date="2015-01" db="EMBL/GenBank/DDBJ databases">
        <title>Evolutionary Origins and Diversification of the Mycorrhizal Mutualists.</title>
        <authorList>
            <consortium name="DOE Joint Genome Institute"/>
            <consortium name="Mycorrhizal Genomics Consortium"/>
            <person name="Kohler A."/>
            <person name="Kuo A."/>
            <person name="Nagy L.G."/>
            <person name="Floudas D."/>
            <person name="Copeland A."/>
            <person name="Barry K.W."/>
            <person name="Cichocki N."/>
            <person name="Veneault-Fourrey C."/>
            <person name="LaButti K."/>
            <person name="Lindquist E.A."/>
            <person name="Lipzen A."/>
            <person name="Lundell T."/>
            <person name="Morin E."/>
            <person name="Murat C."/>
            <person name="Riley R."/>
            <person name="Ohm R."/>
            <person name="Sun H."/>
            <person name="Tunlid A."/>
            <person name="Henrissat B."/>
            <person name="Grigoriev I.V."/>
            <person name="Hibbett D.S."/>
            <person name="Martin F."/>
        </authorList>
    </citation>
    <scope>NUCLEOTIDE SEQUENCE [LARGE SCALE GENOMIC DNA]</scope>
    <source>
        <strain evidence="3">441</strain>
    </source>
</reference>
<gene>
    <name evidence="2" type="ORF">PISMIDRAFT_175694</name>
</gene>
<feature type="transmembrane region" description="Helical" evidence="1">
    <location>
        <begin position="460"/>
        <end position="482"/>
    </location>
</feature>
<organism evidence="2 3">
    <name type="scientific">Pisolithus microcarpus 441</name>
    <dbReference type="NCBI Taxonomy" id="765257"/>
    <lineage>
        <taxon>Eukaryota</taxon>
        <taxon>Fungi</taxon>
        <taxon>Dikarya</taxon>
        <taxon>Basidiomycota</taxon>
        <taxon>Agaricomycotina</taxon>
        <taxon>Agaricomycetes</taxon>
        <taxon>Agaricomycetidae</taxon>
        <taxon>Boletales</taxon>
        <taxon>Sclerodermatineae</taxon>
        <taxon>Pisolithaceae</taxon>
        <taxon>Pisolithus</taxon>
    </lineage>
</organism>
<evidence type="ECO:0000313" key="3">
    <source>
        <dbReference type="Proteomes" id="UP000054018"/>
    </source>
</evidence>
<keyword evidence="1" id="KW-0812">Transmembrane</keyword>
<dbReference type="Gene3D" id="1.20.58.340">
    <property type="entry name" value="Magnesium transport protein CorA, transmembrane region"/>
    <property type="match status" value="1"/>
</dbReference>
<evidence type="ECO:0000256" key="1">
    <source>
        <dbReference type="SAM" id="Phobius"/>
    </source>
</evidence>
<keyword evidence="1" id="KW-0472">Membrane</keyword>
<protein>
    <recommendedName>
        <fullName evidence="4">Magnesium transporter</fullName>
    </recommendedName>
</protein>
<accession>A0A0C9ZFS5</accession>
<name>A0A0C9ZFS5_9AGAM</name>
<proteinExistence type="predicted"/>
<feature type="transmembrane region" description="Helical" evidence="1">
    <location>
        <begin position="428"/>
        <end position="448"/>
    </location>
</feature>
<evidence type="ECO:0008006" key="4">
    <source>
        <dbReference type="Google" id="ProtNLM"/>
    </source>
</evidence>
<dbReference type="AlphaFoldDB" id="A0A0C9ZFS5"/>
<dbReference type="OrthoDB" id="10384723at2759"/>
<sequence length="496" mass="56077">MQVDTLRRRASVPPYRYTAHSTPWPWIDPDVDDSEIFFPDGFMFSMNSWKKYPQNLPKDLDWAPDQVRRSRILTGCAHSQICSIHIVDVSKDGHYNKASGDGTITVTADNISAQAFWKTLQQPLPDDVRIRAIFVENLSLHVIQILGTVYKIAPSFFSSLVNSIPSRYREDVGHEDHITVVLPFVGTMRKPGPGPTSDSGLSFDEAQDTDPQAPLDLGDTVIFQDLLAVYMVRSRTYSNIISCHPVSNLDTVSGNHLQSFVQRTWGDIHRSKTFMNSKDPISHLLDILYYALYAWEEVCEVLTRYVENLETGASKTGTIRSLAAKCHEMQTHLIHYQQLIQEFHASVEFVKWAPKPTTETEIEGGEFAKLKADNLLYGLRQLQYQITMLSNRLRNTTALALVTTRMEESRALQILTEESLRDSANVKLLAYFIMIFFPGILMAKVFGMNVVEFSLGSHETLAHFAGATIALTVMTVSLAIALQRWTRFRPVGSPLW</sequence>
<evidence type="ECO:0000313" key="2">
    <source>
        <dbReference type="EMBL" id="KIK18808.1"/>
    </source>
</evidence>
<keyword evidence="3" id="KW-1185">Reference proteome</keyword>
<dbReference type="STRING" id="765257.A0A0C9ZFS5"/>
<dbReference type="EMBL" id="KN833796">
    <property type="protein sequence ID" value="KIK18808.1"/>
    <property type="molecule type" value="Genomic_DNA"/>
</dbReference>
<reference evidence="2 3" key="1">
    <citation type="submission" date="2014-04" db="EMBL/GenBank/DDBJ databases">
        <authorList>
            <consortium name="DOE Joint Genome Institute"/>
            <person name="Kuo A."/>
            <person name="Kohler A."/>
            <person name="Costa M.D."/>
            <person name="Nagy L.G."/>
            <person name="Floudas D."/>
            <person name="Copeland A."/>
            <person name="Barry K.W."/>
            <person name="Cichocki N."/>
            <person name="Veneault-Fourrey C."/>
            <person name="LaButti K."/>
            <person name="Lindquist E.A."/>
            <person name="Lipzen A."/>
            <person name="Lundell T."/>
            <person name="Morin E."/>
            <person name="Murat C."/>
            <person name="Sun H."/>
            <person name="Tunlid A."/>
            <person name="Henrissat B."/>
            <person name="Grigoriev I.V."/>
            <person name="Hibbett D.S."/>
            <person name="Martin F."/>
            <person name="Nordberg H.P."/>
            <person name="Cantor M.N."/>
            <person name="Hua S.X."/>
        </authorList>
    </citation>
    <scope>NUCLEOTIDE SEQUENCE [LARGE SCALE GENOMIC DNA]</scope>
    <source>
        <strain evidence="2 3">441</strain>
    </source>
</reference>
<dbReference type="HOGENOM" id="CLU_018401_1_0_1"/>
<dbReference type="Proteomes" id="UP000054018">
    <property type="component" value="Unassembled WGS sequence"/>
</dbReference>